<dbReference type="FunFam" id="3.40.50.300:FF:001276">
    <property type="entry name" value="Uncharacterized protein, isoform A"/>
    <property type="match status" value="1"/>
</dbReference>
<dbReference type="InterPro" id="IPR013525">
    <property type="entry name" value="ABC2_TM"/>
</dbReference>
<dbReference type="GO" id="GO:0016887">
    <property type="term" value="F:ATP hydrolysis activity"/>
    <property type="evidence" value="ECO:0007669"/>
    <property type="project" value="InterPro"/>
</dbReference>
<evidence type="ECO:0000256" key="10">
    <source>
        <dbReference type="SAM" id="Phobius"/>
    </source>
</evidence>
<proteinExistence type="inferred from homology"/>
<feature type="transmembrane region" description="Helical" evidence="10">
    <location>
        <begin position="658"/>
        <end position="678"/>
    </location>
</feature>
<dbReference type="InterPro" id="IPR027417">
    <property type="entry name" value="P-loop_NTPase"/>
</dbReference>
<evidence type="ECO:0000256" key="1">
    <source>
        <dbReference type="ARBA" id="ARBA00004141"/>
    </source>
</evidence>
<feature type="transmembrane region" description="Helical" evidence="10">
    <location>
        <begin position="690"/>
        <end position="710"/>
    </location>
</feature>
<evidence type="ECO:0000256" key="9">
    <source>
        <dbReference type="SAM" id="MobiDB-lite"/>
    </source>
</evidence>
<dbReference type="InterPro" id="IPR050352">
    <property type="entry name" value="ABCG_transporters"/>
</dbReference>
<dbReference type="InParanoid" id="C3ZLN9"/>
<evidence type="ECO:0000256" key="6">
    <source>
        <dbReference type="ARBA" id="ARBA00022840"/>
    </source>
</evidence>
<name>C3ZLN9_BRAFL</name>
<dbReference type="InterPro" id="IPR003593">
    <property type="entry name" value="AAA+_ATPase"/>
</dbReference>
<dbReference type="EMBL" id="GG666642">
    <property type="protein sequence ID" value="EEN46512.1"/>
    <property type="molecule type" value="Genomic_DNA"/>
</dbReference>
<evidence type="ECO:0000256" key="3">
    <source>
        <dbReference type="ARBA" id="ARBA00022448"/>
    </source>
</evidence>
<dbReference type="InterPro" id="IPR017871">
    <property type="entry name" value="ABC_transporter-like_CS"/>
</dbReference>
<organism>
    <name type="scientific">Branchiostoma floridae</name>
    <name type="common">Florida lancelet</name>
    <name type="synonym">Amphioxus</name>
    <dbReference type="NCBI Taxonomy" id="7739"/>
    <lineage>
        <taxon>Eukaryota</taxon>
        <taxon>Metazoa</taxon>
        <taxon>Chordata</taxon>
        <taxon>Cephalochordata</taxon>
        <taxon>Leptocardii</taxon>
        <taxon>Amphioxiformes</taxon>
        <taxon>Branchiostomatidae</taxon>
        <taxon>Branchiostoma</taxon>
    </lineage>
</organism>
<feature type="transmembrane region" description="Helical" evidence="10">
    <location>
        <begin position="435"/>
        <end position="454"/>
    </location>
</feature>
<dbReference type="GO" id="GO:0005524">
    <property type="term" value="F:ATP binding"/>
    <property type="evidence" value="ECO:0007669"/>
    <property type="project" value="UniProtKB-KW"/>
</dbReference>
<protein>
    <recommendedName>
        <fullName evidence="11">ABC transporter domain-containing protein</fullName>
    </recommendedName>
</protein>
<dbReference type="Pfam" id="PF00005">
    <property type="entry name" value="ABC_tran"/>
    <property type="match status" value="1"/>
</dbReference>
<feature type="domain" description="ABC transporter" evidence="11">
    <location>
        <begin position="66"/>
        <end position="306"/>
    </location>
</feature>
<dbReference type="PANTHER" id="PTHR48041:SF63">
    <property type="entry name" value="EARLY GENE AT 23, ISOFORM C"/>
    <property type="match status" value="1"/>
</dbReference>
<dbReference type="Pfam" id="PF01061">
    <property type="entry name" value="ABC2_membrane"/>
    <property type="match status" value="2"/>
</dbReference>
<gene>
    <name evidence="12" type="ORF">BRAFLDRAFT_86172</name>
</gene>
<evidence type="ECO:0000256" key="2">
    <source>
        <dbReference type="ARBA" id="ARBA00005814"/>
    </source>
</evidence>
<evidence type="ECO:0000259" key="11">
    <source>
        <dbReference type="PROSITE" id="PS50893"/>
    </source>
</evidence>
<accession>C3ZLN9</accession>
<dbReference type="eggNOG" id="KOG0061">
    <property type="taxonomic scope" value="Eukaryota"/>
</dbReference>
<comment type="subcellular location">
    <subcellularLocation>
        <location evidence="1">Membrane</location>
        <topology evidence="1">Multi-pass membrane protein</topology>
    </subcellularLocation>
</comment>
<keyword evidence="7 10" id="KW-1133">Transmembrane helix</keyword>
<feature type="transmembrane region" description="Helical" evidence="10">
    <location>
        <begin position="717"/>
        <end position="735"/>
    </location>
</feature>
<keyword evidence="4 10" id="KW-0812">Transmembrane</keyword>
<dbReference type="GO" id="GO:0140359">
    <property type="term" value="F:ABC-type transporter activity"/>
    <property type="evidence" value="ECO:0007669"/>
    <property type="project" value="InterPro"/>
</dbReference>
<reference evidence="12" key="1">
    <citation type="journal article" date="2008" name="Nature">
        <title>The amphioxus genome and the evolution of the chordate karyotype.</title>
        <authorList>
            <consortium name="US DOE Joint Genome Institute (JGI-PGF)"/>
            <person name="Putnam N.H."/>
            <person name="Butts T."/>
            <person name="Ferrier D.E.K."/>
            <person name="Furlong R.F."/>
            <person name="Hellsten U."/>
            <person name="Kawashima T."/>
            <person name="Robinson-Rechavi M."/>
            <person name="Shoguchi E."/>
            <person name="Terry A."/>
            <person name="Yu J.-K."/>
            <person name="Benito-Gutierrez E.L."/>
            <person name="Dubchak I."/>
            <person name="Garcia-Fernandez J."/>
            <person name="Gibson-Brown J.J."/>
            <person name="Grigoriev I.V."/>
            <person name="Horton A.C."/>
            <person name="de Jong P.J."/>
            <person name="Jurka J."/>
            <person name="Kapitonov V.V."/>
            <person name="Kohara Y."/>
            <person name="Kuroki Y."/>
            <person name="Lindquist E."/>
            <person name="Lucas S."/>
            <person name="Osoegawa K."/>
            <person name="Pennacchio L.A."/>
            <person name="Salamov A.A."/>
            <person name="Satou Y."/>
            <person name="Sauka-Spengler T."/>
            <person name="Schmutz J."/>
            <person name="Shin-I T."/>
            <person name="Toyoda A."/>
            <person name="Bronner-Fraser M."/>
            <person name="Fujiyama A."/>
            <person name="Holland L.Z."/>
            <person name="Holland P.W.H."/>
            <person name="Satoh N."/>
            <person name="Rokhsar D.S."/>
        </authorList>
    </citation>
    <scope>NUCLEOTIDE SEQUENCE [LARGE SCALE GENOMIC DNA]</scope>
    <source>
        <strain evidence="12">S238N-H82</strain>
        <tissue evidence="12">Testes</tissue>
    </source>
</reference>
<dbReference type="PROSITE" id="PS00211">
    <property type="entry name" value="ABC_TRANSPORTER_1"/>
    <property type="match status" value="1"/>
</dbReference>
<sequence length="840" mass="93906">MLTKEHAGRPKSWPRPDSAGYRLANYMLENNMYLPIEEGGETNETTPSLGRRSNGISRGTSHGTRVVWRDVKVVVEEKVLLKDVAGVVEPGEILAVMGPSGAGKTTLLNTLAGRIPDSSLDTGSITFNGEPLCKRLKRRICYVLQQDIFFATLTLRDTLMFTAMLRLPDAMPYAEKVKKVDWIVDVLDLKKCLDTKIGDDLSRGLSGGERKRANIGCELLTDPALILLDEPTSGLDSSTALSLIRTVKRLAVSENKTVVTTIHQPSSQIFKVFDKLCLVLNGELAYFGKAGEVLDFFEKLGMPCEPHYNPADFILEKMKESKEVELKILAGSYERRKTCRMSPLGETGGSEVVFRHEKEAHPSSSNGGSTYVQMDSEKGTATYWAGGSSGREWSSQDDDTPEEKQGKWPTGFLTQYRVLTQRNFLQARPKMLSKWNFIQTFGIGLIIGLMWFQIPHNEERIMDVGGVLFFCVMYWGFVFVMDALAAFPMELVVLNKERAAGYYRLSAYYMAKLTSELPLTLLLPSAFLTLCYWMAGLNSVGPFFATWGVLMLSSLAGQYRVLTQRNFLQARPKMLSKWNFIQTFGIGLIIGLMWFQIPHNEERIMDVGGVLFFCVMYWGFVFVMDALAAFPMELVVLNKERAAGYYRLSAYYMAKLTSELPLTLLLPSAFLTLCYWMAGLNSVGPFFATWGVLMLSSLAGQSLGLFISAACLDFQRAVTVASIFMMGSSLLGGFYTTQVPYWLAWVKYSSFLNYAFHGMLLIEFTPENPFLCAPPATSAFELCRSNSTLNGTVPVLPPELILGGLKVELPLYTDIAMLIAFIVVFRALAYVILRFIYKPR</sequence>
<feature type="transmembrane region" description="Helical" evidence="10">
    <location>
        <begin position="609"/>
        <end position="637"/>
    </location>
</feature>
<keyword evidence="6" id="KW-0067">ATP-binding</keyword>
<dbReference type="AlphaFoldDB" id="C3ZLN9"/>
<dbReference type="GO" id="GO:0016020">
    <property type="term" value="C:membrane"/>
    <property type="evidence" value="ECO:0007669"/>
    <property type="project" value="UniProtKB-SubCell"/>
</dbReference>
<dbReference type="SMART" id="SM00382">
    <property type="entry name" value="AAA"/>
    <property type="match status" value="1"/>
</dbReference>
<evidence type="ECO:0000256" key="5">
    <source>
        <dbReference type="ARBA" id="ARBA00022741"/>
    </source>
</evidence>
<keyword evidence="3" id="KW-0813">Transport</keyword>
<keyword evidence="5" id="KW-0547">Nucleotide-binding</keyword>
<dbReference type="PANTHER" id="PTHR48041">
    <property type="entry name" value="ABC TRANSPORTER G FAMILY MEMBER 28"/>
    <property type="match status" value="1"/>
</dbReference>
<evidence type="ECO:0000256" key="8">
    <source>
        <dbReference type="ARBA" id="ARBA00023136"/>
    </source>
</evidence>
<keyword evidence="8 10" id="KW-0472">Membrane</keyword>
<dbReference type="SUPFAM" id="SSF52540">
    <property type="entry name" value="P-loop containing nucleoside triphosphate hydrolases"/>
    <property type="match status" value="1"/>
</dbReference>
<feature type="region of interest" description="Disordered" evidence="9">
    <location>
        <begin position="385"/>
        <end position="406"/>
    </location>
</feature>
<feature type="transmembrane region" description="Helical" evidence="10">
    <location>
        <begin position="466"/>
        <end position="494"/>
    </location>
</feature>
<dbReference type="PROSITE" id="PS50893">
    <property type="entry name" value="ABC_TRANSPORTER_2"/>
    <property type="match status" value="1"/>
</dbReference>
<feature type="transmembrane region" description="Helical" evidence="10">
    <location>
        <begin position="541"/>
        <end position="559"/>
    </location>
</feature>
<feature type="transmembrane region" description="Helical" evidence="10">
    <location>
        <begin position="815"/>
        <end position="837"/>
    </location>
</feature>
<evidence type="ECO:0000313" key="12">
    <source>
        <dbReference type="EMBL" id="EEN46512.1"/>
    </source>
</evidence>
<evidence type="ECO:0000256" key="7">
    <source>
        <dbReference type="ARBA" id="ARBA00022989"/>
    </source>
</evidence>
<comment type="similarity">
    <text evidence="2">Belongs to the ABC transporter superfamily. ABCG family. Eye pigment precursor importer (TC 3.A.1.204) subfamily.</text>
</comment>
<dbReference type="Gene3D" id="3.40.50.300">
    <property type="entry name" value="P-loop containing nucleotide triphosphate hydrolases"/>
    <property type="match status" value="1"/>
</dbReference>
<feature type="transmembrane region" description="Helical" evidence="10">
    <location>
        <begin position="580"/>
        <end position="597"/>
    </location>
</feature>
<dbReference type="InterPro" id="IPR003439">
    <property type="entry name" value="ABC_transporter-like_ATP-bd"/>
</dbReference>
<evidence type="ECO:0000256" key="4">
    <source>
        <dbReference type="ARBA" id="ARBA00022692"/>
    </source>
</evidence>